<keyword evidence="3" id="KW-1133">Transmembrane helix</keyword>
<sequence>MSNTSNPFSLCDPNDTICVVKVYRLDVIVVPVLFLLSFLVVLLCICLLYFRSQTKKSSEKAHRSTGRQHLQGIEAPPELDPLEHEVIALSNTATTSAPAVPTPSSPRHYGSFQLVTPLPMSFLVKRVEAVSLYRARMDQKGVILHVLKDNANGSERQDFLGFANFLSELGSHPFLPSILGVVSVSIPNMMVVEELEHRDLLGYLWRCREDQLGAEGSCDITERQIFTMAEQTADALEYLHGQNCIHGNIRARSVLVGRDLTAKLWGFGPAYRRLTQPAPLGPLELMEMRKWQPPEVLAQRPATQSSDMWSFGILLYEMVTLGDPPFPQIMATDLLQHLQRNKTLKRPAACSTSLYSIIKACCQWRPQDRASLREVRRSLQSGERGANGTAVIRVHGALDVEKYMREAGYGEAYNYALL</sequence>
<dbReference type="RefSeq" id="XP_028819006.1">
    <property type="nucleotide sequence ID" value="XM_028963173.1"/>
</dbReference>
<accession>A0AAY4E3B9</accession>
<reference evidence="5 6" key="1">
    <citation type="submission" date="2020-06" db="EMBL/GenBank/DDBJ databases">
        <authorList>
            <consortium name="Wellcome Sanger Institute Data Sharing"/>
        </authorList>
    </citation>
    <scope>NUCLEOTIDE SEQUENCE [LARGE SCALE GENOMIC DNA]</scope>
</reference>
<dbReference type="InterPro" id="IPR011009">
    <property type="entry name" value="Kinase-like_dom_sf"/>
</dbReference>
<dbReference type="PANTHER" id="PTHR24416">
    <property type="entry name" value="TYROSINE-PROTEIN KINASE RECEPTOR"/>
    <property type="match status" value="1"/>
</dbReference>
<dbReference type="GeneID" id="114769869"/>
<dbReference type="PROSITE" id="PS50011">
    <property type="entry name" value="PROTEIN_KINASE_DOM"/>
    <property type="match status" value="1"/>
</dbReference>
<evidence type="ECO:0000313" key="5">
    <source>
        <dbReference type="Ensembl" id="ENSDCDP00010051794.1"/>
    </source>
</evidence>
<dbReference type="InterPro" id="IPR050122">
    <property type="entry name" value="RTK"/>
</dbReference>
<dbReference type="Gene3D" id="1.10.510.10">
    <property type="entry name" value="Transferase(Phosphotransferase) domain 1"/>
    <property type="match status" value="1"/>
</dbReference>
<proteinExistence type="predicted"/>
<dbReference type="PANTHER" id="PTHR24416:SF631">
    <property type="entry name" value="SERINE_THREONINE_TYROSINE KINASE 1"/>
    <property type="match status" value="1"/>
</dbReference>
<keyword evidence="3" id="KW-0812">Transmembrane</keyword>
<name>A0AAY4E3B9_9TELE</name>
<keyword evidence="2" id="KW-0067">ATP-binding</keyword>
<evidence type="ECO:0000256" key="2">
    <source>
        <dbReference type="ARBA" id="ARBA00022840"/>
    </source>
</evidence>
<dbReference type="InterPro" id="IPR000719">
    <property type="entry name" value="Prot_kinase_dom"/>
</dbReference>
<dbReference type="InterPro" id="IPR001245">
    <property type="entry name" value="Ser-Thr/Tyr_kinase_cat_dom"/>
</dbReference>
<keyword evidence="1" id="KW-0547">Nucleotide-binding</keyword>
<dbReference type="RefSeq" id="XP_028819007.1">
    <property type="nucleotide sequence ID" value="XM_028963174.1"/>
</dbReference>
<keyword evidence="6" id="KW-1185">Reference proteome</keyword>
<dbReference type="GO" id="GO:0005524">
    <property type="term" value="F:ATP binding"/>
    <property type="evidence" value="ECO:0007669"/>
    <property type="project" value="UniProtKB-KW"/>
</dbReference>
<dbReference type="GO" id="GO:0004714">
    <property type="term" value="F:transmembrane receptor protein tyrosine kinase activity"/>
    <property type="evidence" value="ECO:0007669"/>
    <property type="project" value="TreeGrafter"/>
</dbReference>
<dbReference type="GO" id="GO:0005886">
    <property type="term" value="C:plasma membrane"/>
    <property type="evidence" value="ECO:0007669"/>
    <property type="project" value="TreeGrafter"/>
</dbReference>
<dbReference type="RefSeq" id="XP_028819008.1">
    <property type="nucleotide sequence ID" value="XM_028963175.1"/>
</dbReference>
<organism evidence="5 6">
    <name type="scientific">Denticeps clupeoides</name>
    <name type="common">denticle herring</name>
    <dbReference type="NCBI Taxonomy" id="299321"/>
    <lineage>
        <taxon>Eukaryota</taxon>
        <taxon>Metazoa</taxon>
        <taxon>Chordata</taxon>
        <taxon>Craniata</taxon>
        <taxon>Vertebrata</taxon>
        <taxon>Euteleostomi</taxon>
        <taxon>Actinopterygii</taxon>
        <taxon>Neopterygii</taxon>
        <taxon>Teleostei</taxon>
        <taxon>Clupei</taxon>
        <taxon>Clupeiformes</taxon>
        <taxon>Denticipitoidei</taxon>
        <taxon>Denticipitidae</taxon>
        <taxon>Denticeps</taxon>
    </lineage>
</organism>
<keyword evidence="3" id="KW-0472">Membrane</keyword>
<dbReference type="RefSeq" id="XP_028819005.1">
    <property type="nucleotide sequence ID" value="XM_028963172.1"/>
</dbReference>
<feature type="transmembrane region" description="Helical" evidence="3">
    <location>
        <begin position="28"/>
        <end position="50"/>
    </location>
</feature>
<dbReference type="Proteomes" id="UP000694580">
    <property type="component" value="Chromosome 20"/>
</dbReference>
<gene>
    <name evidence="5" type="primary">styk1a</name>
</gene>
<dbReference type="GO" id="GO:0043235">
    <property type="term" value="C:receptor complex"/>
    <property type="evidence" value="ECO:0007669"/>
    <property type="project" value="TreeGrafter"/>
</dbReference>
<evidence type="ECO:0000313" key="6">
    <source>
        <dbReference type="Proteomes" id="UP000694580"/>
    </source>
</evidence>
<reference evidence="5" key="2">
    <citation type="submission" date="2025-08" db="UniProtKB">
        <authorList>
            <consortium name="Ensembl"/>
        </authorList>
    </citation>
    <scope>IDENTIFICATION</scope>
</reference>
<dbReference type="Ensembl" id="ENSDCDT00010062263.1">
    <property type="protein sequence ID" value="ENSDCDP00010051794.1"/>
    <property type="gene ID" value="ENSDCDG00010030433.1"/>
</dbReference>
<feature type="domain" description="Protein kinase" evidence="4">
    <location>
        <begin position="112"/>
        <end position="398"/>
    </location>
</feature>
<evidence type="ECO:0000256" key="1">
    <source>
        <dbReference type="ARBA" id="ARBA00022741"/>
    </source>
</evidence>
<dbReference type="AlphaFoldDB" id="A0AAY4E3B9"/>
<dbReference type="GO" id="GO:0007169">
    <property type="term" value="P:cell surface receptor protein tyrosine kinase signaling pathway"/>
    <property type="evidence" value="ECO:0007669"/>
    <property type="project" value="TreeGrafter"/>
</dbReference>
<dbReference type="GeneTree" id="ENSGT00940000167696"/>
<reference evidence="5" key="3">
    <citation type="submission" date="2025-09" db="UniProtKB">
        <authorList>
            <consortium name="Ensembl"/>
        </authorList>
    </citation>
    <scope>IDENTIFICATION</scope>
</reference>
<dbReference type="PRINTS" id="PR00109">
    <property type="entry name" value="TYRKINASE"/>
</dbReference>
<dbReference type="Pfam" id="PF07714">
    <property type="entry name" value="PK_Tyr_Ser-Thr"/>
    <property type="match status" value="1"/>
</dbReference>
<evidence type="ECO:0000256" key="3">
    <source>
        <dbReference type="SAM" id="Phobius"/>
    </source>
</evidence>
<dbReference type="SUPFAM" id="SSF56112">
    <property type="entry name" value="Protein kinase-like (PK-like)"/>
    <property type="match status" value="1"/>
</dbReference>
<evidence type="ECO:0000259" key="4">
    <source>
        <dbReference type="PROSITE" id="PS50011"/>
    </source>
</evidence>
<protein>
    <recommendedName>
        <fullName evidence="4">Protein kinase domain-containing protein</fullName>
    </recommendedName>
</protein>